<reference evidence="1" key="1">
    <citation type="submission" date="2023-07" db="EMBL/GenBank/DDBJ databases">
        <title>Sequencing the genomes of 1000 actinobacteria strains.</title>
        <authorList>
            <person name="Klenk H.-P."/>
        </authorList>
    </citation>
    <scope>NUCLEOTIDE SEQUENCE</scope>
    <source>
        <strain evidence="1">DSM 44707</strain>
    </source>
</reference>
<organism evidence="1 2">
    <name type="scientific">Catenuloplanes atrovinosus</name>
    <dbReference type="NCBI Taxonomy" id="137266"/>
    <lineage>
        <taxon>Bacteria</taxon>
        <taxon>Bacillati</taxon>
        <taxon>Actinomycetota</taxon>
        <taxon>Actinomycetes</taxon>
        <taxon>Micromonosporales</taxon>
        <taxon>Micromonosporaceae</taxon>
        <taxon>Catenuloplanes</taxon>
    </lineage>
</organism>
<name>A0AAE4CDD7_9ACTN</name>
<evidence type="ECO:0000313" key="1">
    <source>
        <dbReference type="EMBL" id="MDR7278939.1"/>
    </source>
</evidence>
<accession>A0AAE4CDD7</accession>
<gene>
    <name evidence="1" type="ORF">J2S41_005717</name>
</gene>
<dbReference type="AlphaFoldDB" id="A0AAE4CDD7"/>
<evidence type="ECO:0000313" key="2">
    <source>
        <dbReference type="Proteomes" id="UP001183643"/>
    </source>
</evidence>
<dbReference type="Proteomes" id="UP001183643">
    <property type="component" value="Unassembled WGS sequence"/>
</dbReference>
<comment type="caution">
    <text evidence="1">The sequence shown here is derived from an EMBL/GenBank/DDBJ whole genome shotgun (WGS) entry which is preliminary data.</text>
</comment>
<keyword evidence="2" id="KW-1185">Reference proteome</keyword>
<proteinExistence type="predicted"/>
<sequence length="418" mass="45069">MRVLVDVGLQHGAEIDPTYLLIGHPVYGRIGVGRIGTVDVLADYSGRVMSLSVERTSTRRIGPIVEYNAGTCTLTLLNDDGALDPYAIEQAGLTAPGVVLRVRLEHDGVTYPVWRGFVDSWIPSHDAPDHATVTVTGTDGLGRLAGVPRLAAAAPVGEGELSGARIHRILDTAGWPAEARKIAAGDTALQATELSGNPLDEAQDVATAEIGELYVDAQGDIVFRNRHAIMTDPRSATSWATFGSDSTAGEIPYVGRPGVSYDRMQMVNRVTVTRDGEDTALPAVEDAASISRHGLHAIGETLPVTTDEAALGWARWILWQESEPEFRFTSIALDARLDVDLVLPHAAGREIGDRITVVRRPPGGIVDSRECFIRSISHTWSSPDRWQTTWGLQGADRYRFFVIGHPSQGVIGANVIAY</sequence>
<dbReference type="EMBL" id="JAVDYB010000001">
    <property type="protein sequence ID" value="MDR7278939.1"/>
    <property type="molecule type" value="Genomic_DNA"/>
</dbReference>
<protein>
    <submittedName>
        <fullName evidence="1">Uncharacterized protein</fullName>
    </submittedName>
</protein>
<dbReference type="RefSeq" id="WP_310372161.1">
    <property type="nucleotide sequence ID" value="NZ_JAVDYB010000001.1"/>
</dbReference>